<dbReference type="InterPro" id="IPR002545">
    <property type="entry name" value="CheW-lke_dom"/>
</dbReference>
<keyword evidence="4" id="KW-0808">Transferase</keyword>
<reference evidence="14 15" key="1">
    <citation type="journal article" date="2022" name="Front. Microbiol.">
        <title>High genomic differentiation and limited gene flow indicate recent cryptic speciation within the genus Laspinema (cyanobacteria).</title>
        <authorList>
            <person name="Stanojkovic A."/>
            <person name="Skoupy S."/>
            <person name="Skaloud P."/>
            <person name="Dvorak P."/>
        </authorList>
    </citation>
    <scope>NUCLEOTIDE SEQUENCE [LARGE SCALE GENOMIC DNA]</scope>
    <source>
        <strain evidence="14 15">D2a</strain>
    </source>
</reference>
<evidence type="ECO:0000259" key="13">
    <source>
        <dbReference type="PROSITE" id="PS50894"/>
    </source>
</evidence>
<feature type="modified residue" description="4-aspartylphosphate" evidence="8">
    <location>
        <position position="878"/>
    </location>
</feature>
<dbReference type="InterPro" id="IPR036641">
    <property type="entry name" value="HPT_dom_sf"/>
</dbReference>
<feature type="domain" description="Histidine kinase" evidence="10">
    <location>
        <begin position="384"/>
        <end position="646"/>
    </location>
</feature>
<comment type="caution">
    <text evidence="14">The sequence shown here is derived from an EMBL/GenBank/DDBJ whole genome shotgun (WGS) entry which is preliminary data.</text>
</comment>
<evidence type="ECO:0000256" key="3">
    <source>
        <dbReference type="ARBA" id="ARBA00022553"/>
    </source>
</evidence>
<feature type="domain" description="HPt" evidence="13">
    <location>
        <begin position="6"/>
        <end position="115"/>
    </location>
</feature>
<evidence type="ECO:0000313" key="15">
    <source>
        <dbReference type="Proteomes" id="UP001525890"/>
    </source>
</evidence>
<accession>A0ABT2MRH7</accession>
<evidence type="ECO:0000256" key="2">
    <source>
        <dbReference type="ARBA" id="ARBA00012438"/>
    </source>
</evidence>
<dbReference type="InterPro" id="IPR036061">
    <property type="entry name" value="CheW-like_dom_sf"/>
</dbReference>
<sequence>MSSLMDFNDIQELLGAFIAETDEFLQALETQLLAMEQIETAEARKSTIKEMFRAAHSIKGSALMFGFQSLSTAAHRIEDCFAILRDRPEETPLSSRSITQLLQGVDLLKKLTAQSTALVREKQVEDPKDFQADLEAIALIKEELEAECGGLKEPAEWMQKHPANTGVIQTIFKQDLPPIFNRLETELSQMQEENLEKSYQVFNEIYYQLSGLAGMLEVPELGGIAESLRTAVDTPNLSGEDLKKVGWIIAQNLETLREQVLQELPIVLQPMDIPPPNPDVAISPVPPPTEILPSDSPPSAPPADPSLLPTSSPSESGVKPTIRVELDRLTELVDLVGELVISRTHLEVQETQLRAEVKRLRRHIRDLNQFGVQLREEYDRLAGEKSHQGRSPAHPLGFDALEMDHYSEFHDTARETIETTQAIAHSSAKIDEVALNLDRSTDRLRRICDRLRSQVMQLRVVSFSRAVDHLPRAIRDMSRTYNKDVNLLLIGRDTKIDESLLHALRDPLVHLVRNAFDHGIETPEDRKASGKPPNGQIEIEARHQGGQTIITISDDGQGIDPETIRSRLVELNLVSEEQALELSLNELYDFLFWSGFSTQREVNDLSGRGVGLDIVRNNLRQVRGTVKVDSRIGRGTTFIIKLPLMLSISDALLVRIEHQTLALPLDAVEEILHVNASEIQMAMHQPMLRWRDEYIRLVPLNHLLHYNESSHDFPSPIPVGEDYMPVLVLSSSEGILAIVVDRLVGQQELVVKPLPQPLSKPTGILGCTILGDGEVVSILDVDDLIGQLHPHIQKAVVIHNETQGRNHPLPPGTRTPVPLLPPLPSQPQILVIDDSYTIRQMLSLTLTRARYRVAQAKDGQDALEQLHHGLKCSLIIADIEMPRMDGFEFLAEVKDNPQFSHIPVAMLTSRSGAKHRQRAMELGAVQYFTKPYNERQLLEAIAQLLGATL</sequence>
<dbReference type="InterPro" id="IPR011006">
    <property type="entry name" value="CheY-like_superfamily"/>
</dbReference>
<dbReference type="InterPro" id="IPR004105">
    <property type="entry name" value="CheA-like_dim"/>
</dbReference>
<dbReference type="SMART" id="SM00387">
    <property type="entry name" value="HATPase_c"/>
    <property type="match status" value="1"/>
</dbReference>
<feature type="modified residue" description="Phosphohistidine" evidence="7">
    <location>
        <position position="56"/>
    </location>
</feature>
<dbReference type="Proteomes" id="UP001525890">
    <property type="component" value="Unassembled WGS sequence"/>
</dbReference>
<dbReference type="Gene3D" id="2.30.30.40">
    <property type="entry name" value="SH3 Domains"/>
    <property type="match status" value="1"/>
</dbReference>
<protein>
    <recommendedName>
        <fullName evidence="2">histidine kinase</fullName>
        <ecNumber evidence="2">2.7.13.3</ecNumber>
    </recommendedName>
</protein>
<dbReference type="Gene3D" id="1.10.287.560">
    <property type="entry name" value="Histidine kinase CheA-like, homodimeric domain"/>
    <property type="match status" value="1"/>
</dbReference>
<dbReference type="SUPFAM" id="SSF55874">
    <property type="entry name" value="ATPase domain of HSP90 chaperone/DNA topoisomerase II/histidine kinase"/>
    <property type="match status" value="1"/>
</dbReference>
<keyword evidence="5 14" id="KW-0418">Kinase</keyword>
<evidence type="ECO:0000313" key="14">
    <source>
        <dbReference type="EMBL" id="MCT7967328.1"/>
    </source>
</evidence>
<evidence type="ECO:0000256" key="5">
    <source>
        <dbReference type="ARBA" id="ARBA00022777"/>
    </source>
</evidence>
<proteinExistence type="predicted"/>
<evidence type="ECO:0000256" key="4">
    <source>
        <dbReference type="ARBA" id="ARBA00022679"/>
    </source>
</evidence>
<dbReference type="InterPro" id="IPR008207">
    <property type="entry name" value="Sig_transdc_His_kin_Hpt_dom"/>
</dbReference>
<feature type="compositionally biased region" description="Low complexity" evidence="9">
    <location>
        <begin position="305"/>
        <end position="316"/>
    </location>
</feature>
<keyword evidence="6" id="KW-0902">Two-component regulatory system</keyword>
<dbReference type="CDD" id="cd00731">
    <property type="entry name" value="CheA_reg"/>
    <property type="match status" value="1"/>
</dbReference>
<dbReference type="PROSITE" id="PS50109">
    <property type="entry name" value="HIS_KIN"/>
    <property type="match status" value="1"/>
</dbReference>
<dbReference type="PANTHER" id="PTHR43395:SF1">
    <property type="entry name" value="CHEMOTAXIS PROTEIN CHEA"/>
    <property type="match status" value="1"/>
</dbReference>
<dbReference type="InterPro" id="IPR036890">
    <property type="entry name" value="HATPase_C_sf"/>
</dbReference>
<evidence type="ECO:0000256" key="6">
    <source>
        <dbReference type="ARBA" id="ARBA00023012"/>
    </source>
</evidence>
<dbReference type="CDD" id="cd16916">
    <property type="entry name" value="HATPase_CheA-like"/>
    <property type="match status" value="1"/>
</dbReference>
<gene>
    <name evidence="14" type="ORF">NG799_13375</name>
</gene>
<evidence type="ECO:0000256" key="1">
    <source>
        <dbReference type="ARBA" id="ARBA00000085"/>
    </source>
</evidence>
<dbReference type="SUPFAM" id="SSF52172">
    <property type="entry name" value="CheY-like"/>
    <property type="match status" value="1"/>
</dbReference>
<feature type="compositionally biased region" description="Pro residues" evidence="9">
    <location>
        <begin position="275"/>
        <end position="304"/>
    </location>
</feature>
<dbReference type="PANTHER" id="PTHR43395">
    <property type="entry name" value="SENSOR HISTIDINE KINASE CHEA"/>
    <property type="match status" value="1"/>
</dbReference>
<evidence type="ECO:0000256" key="9">
    <source>
        <dbReference type="SAM" id="MobiDB-lite"/>
    </source>
</evidence>
<comment type="catalytic activity">
    <reaction evidence="1">
        <text>ATP + protein L-histidine = ADP + protein N-phospho-L-histidine.</text>
        <dbReference type="EC" id="2.7.13.3"/>
    </reaction>
</comment>
<dbReference type="InterPro" id="IPR037006">
    <property type="entry name" value="CheA-like_homodim_sf"/>
</dbReference>
<dbReference type="Gene3D" id="3.40.50.2300">
    <property type="match status" value="1"/>
</dbReference>
<dbReference type="InterPro" id="IPR003594">
    <property type="entry name" value="HATPase_dom"/>
</dbReference>
<dbReference type="InterPro" id="IPR005467">
    <property type="entry name" value="His_kinase_dom"/>
</dbReference>
<evidence type="ECO:0000259" key="12">
    <source>
        <dbReference type="PROSITE" id="PS50851"/>
    </source>
</evidence>
<dbReference type="PRINTS" id="PR00344">
    <property type="entry name" value="BCTRLSENSOR"/>
</dbReference>
<evidence type="ECO:0000259" key="10">
    <source>
        <dbReference type="PROSITE" id="PS50109"/>
    </source>
</evidence>
<dbReference type="InterPro" id="IPR004358">
    <property type="entry name" value="Sig_transdc_His_kin-like_C"/>
</dbReference>
<dbReference type="Pfam" id="PF00072">
    <property type="entry name" value="Response_reg"/>
    <property type="match status" value="1"/>
</dbReference>
<dbReference type="Gene3D" id="1.20.120.160">
    <property type="entry name" value="HPT domain"/>
    <property type="match status" value="1"/>
</dbReference>
<feature type="region of interest" description="Disordered" evidence="9">
    <location>
        <begin position="275"/>
        <end position="319"/>
    </location>
</feature>
<dbReference type="SUPFAM" id="SSF47226">
    <property type="entry name" value="Histidine-containing phosphotransfer domain, HPT domain"/>
    <property type="match status" value="1"/>
</dbReference>
<dbReference type="Pfam" id="PF02518">
    <property type="entry name" value="HATPase_c"/>
    <property type="match status" value="1"/>
</dbReference>
<feature type="domain" description="CheW-like" evidence="12">
    <location>
        <begin position="648"/>
        <end position="790"/>
    </location>
</feature>
<dbReference type="EMBL" id="JAMXFF010000018">
    <property type="protein sequence ID" value="MCT7967328.1"/>
    <property type="molecule type" value="Genomic_DNA"/>
</dbReference>
<evidence type="ECO:0000256" key="7">
    <source>
        <dbReference type="PROSITE-ProRule" id="PRU00110"/>
    </source>
</evidence>
<evidence type="ECO:0000256" key="8">
    <source>
        <dbReference type="PROSITE-ProRule" id="PRU00169"/>
    </source>
</evidence>
<dbReference type="PROSITE" id="PS50894">
    <property type="entry name" value="HPT"/>
    <property type="match status" value="1"/>
</dbReference>
<keyword evidence="3 8" id="KW-0597">Phosphoprotein</keyword>
<dbReference type="CDD" id="cd00088">
    <property type="entry name" value="HPT"/>
    <property type="match status" value="1"/>
</dbReference>
<dbReference type="Gene3D" id="3.30.565.10">
    <property type="entry name" value="Histidine kinase-like ATPase, C-terminal domain"/>
    <property type="match status" value="1"/>
</dbReference>
<dbReference type="PROSITE" id="PS50110">
    <property type="entry name" value="RESPONSE_REGULATORY"/>
    <property type="match status" value="1"/>
</dbReference>
<dbReference type="PROSITE" id="PS50851">
    <property type="entry name" value="CHEW"/>
    <property type="match status" value="1"/>
</dbReference>
<dbReference type="RefSeq" id="WP_368006916.1">
    <property type="nucleotide sequence ID" value="NZ_JAMXFF010000018.1"/>
</dbReference>
<dbReference type="InterPro" id="IPR036097">
    <property type="entry name" value="HisK_dim/P_sf"/>
</dbReference>
<dbReference type="SMART" id="SM01231">
    <property type="entry name" value="H-kinase_dim"/>
    <property type="match status" value="1"/>
</dbReference>
<dbReference type="SUPFAM" id="SSF50341">
    <property type="entry name" value="CheW-like"/>
    <property type="match status" value="1"/>
</dbReference>
<dbReference type="InterPro" id="IPR001789">
    <property type="entry name" value="Sig_transdc_resp-reg_receiver"/>
</dbReference>
<dbReference type="Pfam" id="PF02895">
    <property type="entry name" value="H-kinase_dim"/>
    <property type="match status" value="1"/>
</dbReference>
<evidence type="ECO:0000259" key="11">
    <source>
        <dbReference type="PROSITE" id="PS50110"/>
    </source>
</evidence>
<feature type="domain" description="Response regulatory" evidence="11">
    <location>
        <begin position="828"/>
        <end position="945"/>
    </location>
</feature>
<name>A0ABT2MRH7_9CYAN</name>
<dbReference type="InterPro" id="IPR051315">
    <property type="entry name" value="Bact_Chemotaxis_CheA"/>
</dbReference>
<dbReference type="SMART" id="SM00448">
    <property type="entry name" value="REC"/>
    <property type="match status" value="1"/>
</dbReference>
<dbReference type="SUPFAM" id="SSF47384">
    <property type="entry name" value="Homodimeric domain of signal transducing histidine kinase"/>
    <property type="match status" value="1"/>
</dbReference>
<dbReference type="Pfam" id="PF01584">
    <property type="entry name" value="CheW"/>
    <property type="match status" value="1"/>
</dbReference>
<dbReference type="Pfam" id="PF01627">
    <property type="entry name" value="Hpt"/>
    <property type="match status" value="1"/>
</dbReference>
<keyword evidence="15" id="KW-1185">Reference proteome</keyword>
<dbReference type="GO" id="GO:0016301">
    <property type="term" value="F:kinase activity"/>
    <property type="evidence" value="ECO:0007669"/>
    <property type="project" value="UniProtKB-KW"/>
</dbReference>
<dbReference type="SMART" id="SM00073">
    <property type="entry name" value="HPT"/>
    <property type="match status" value="1"/>
</dbReference>
<organism evidence="14 15">
    <name type="scientific">Laspinema palackyanum D2a</name>
    <dbReference type="NCBI Taxonomy" id="2953684"/>
    <lineage>
        <taxon>Bacteria</taxon>
        <taxon>Bacillati</taxon>
        <taxon>Cyanobacteriota</taxon>
        <taxon>Cyanophyceae</taxon>
        <taxon>Oscillatoriophycideae</taxon>
        <taxon>Oscillatoriales</taxon>
        <taxon>Laspinemataceae</taxon>
        <taxon>Laspinema</taxon>
        <taxon>Laspinema palackyanum</taxon>
    </lineage>
</organism>
<dbReference type="EC" id="2.7.13.3" evidence="2"/>
<dbReference type="SMART" id="SM00260">
    <property type="entry name" value="CheW"/>
    <property type="match status" value="1"/>
</dbReference>